<keyword evidence="1" id="KW-0808">Transferase</keyword>
<dbReference type="Pfam" id="PF00535">
    <property type="entry name" value="Glycos_transf_2"/>
    <property type="match status" value="1"/>
</dbReference>
<evidence type="ECO:0000259" key="2">
    <source>
        <dbReference type="Pfam" id="PF00535"/>
    </source>
</evidence>
<dbReference type="Proteomes" id="UP001357452">
    <property type="component" value="Unassembled WGS sequence"/>
</dbReference>
<dbReference type="PANTHER" id="PTHR43685">
    <property type="entry name" value="GLYCOSYLTRANSFERASE"/>
    <property type="match status" value="1"/>
</dbReference>
<accession>A0ABU7RH20</accession>
<feature type="domain" description="Galactosyltransferase C-terminal" evidence="3">
    <location>
        <begin position="177"/>
        <end position="235"/>
    </location>
</feature>
<dbReference type="EMBL" id="JAZGLY010000004">
    <property type="protein sequence ID" value="MEE6187246.1"/>
    <property type="molecule type" value="Genomic_DNA"/>
</dbReference>
<feature type="domain" description="Glycosyltransferase 2-like" evidence="2">
    <location>
        <begin position="11"/>
        <end position="173"/>
    </location>
</feature>
<evidence type="ECO:0000313" key="5">
    <source>
        <dbReference type="Proteomes" id="UP001357452"/>
    </source>
</evidence>
<dbReference type="Pfam" id="PF02709">
    <property type="entry name" value="Glyco_transf_7C"/>
    <property type="match status" value="1"/>
</dbReference>
<dbReference type="SUPFAM" id="SSF53448">
    <property type="entry name" value="Nucleotide-diphospho-sugar transferases"/>
    <property type="match status" value="1"/>
</dbReference>
<dbReference type="InterPro" id="IPR001173">
    <property type="entry name" value="Glyco_trans_2-like"/>
</dbReference>
<dbReference type="Gene3D" id="3.90.550.10">
    <property type="entry name" value="Spore Coat Polysaccharide Biosynthesis Protein SpsA, Chain A"/>
    <property type="match status" value="1"/>
</dbReference>
<comment type="caution">
    <text evidence="4">The sequence shown here is derived from an EMBL/GenBank/DDBJ whole genome shotgun (WGS) entry which is preliminary data.</text>
</comment>
<evidence type="ECO:0000259" key="3">
    <source>
        <dbReference type="Pfam" id="PF02709"/>
    </source>
</evidence>
<name>A0ABU7RH20_9BACT</name>
<dbReference type="InterPro" id="IPR027791">
    <property type="entry name" value="Galactosyl_T_C"/>
</dbReference>
<evidence type="ECO:0000313" key="4">
    <source>
        <dbReference type="EMBL" id="MEE6187246.1"/>
    </source>
</evidence>
<evidence type="ECO:0000256" key="1">
    <source>
        <dbReference type="ARBA" id="ARBA00022679"/>
    </source>
</evidence>
<gene>
    <name evidence="4" type="ORF">V2H41_08175</name>
</gene>
<sequence length="269" mass="30797">MATAANQANISLIVSTYNWPEALRLCLMSIRAQSMLPKEVIIADDGSGKATEQLIDEFRKDFPIPLIHVWQEDKGFQLARIRNKAFAKASGDYIVQIDGDLILHKRFIKDHFDFKRENCFVTGSRVIMSPELSERLLKKKDIKVSVLSKGITNVFNGLRIPFLSRLMHGYRQNDIMYVRGCNMAFWKKDLITVNGYDESFVGWGREDNDIAVRLNNAGVQKRTMKYAGVVFHIYHPMKSRADLEKNDYLLRKAVEEGTILSSLGISQYL</sequence>
<organism evidence="4 5">
    <name type="scientific">Niabella digestorum</name>
    <dbReference type="NCBI Taxonomy" id="3117701"/>
    <lineage>
        <taxon>Bacteria</taxon>
        <taxon>Pseudomonadati</taxon>
        <taxon>Bacteroidota</taxon>
        <taxon>Chitinophagia</taxon>
        <taxon>Chitinophagales</taxon>
        <taxon>Chitinophagaceae</taxon>
        <taxon>Niabella</taxon>
    </lineage>
</organism>
<dbReference type="RefSeq" id="WP_330974655.1">
    <property type="nucleotide sequence ID" value="NZ_JAZGLY010000004.1"/>
</dbReference>
<protein>
    <submittedName>
        <fullName evidence="4">Glycosyltransferase family 2 protein</fullName>
    </submittedName>
</protein>
<dbReference type="PANTHER" id="PTHR43685:SF3">
    <property type="entry name" value="SLR2126 PROTEIN"/>
    <property type="match status" value="1"/>
</dbReference>
<dbReference type="InterPro" id="IPR029044">
    <property type="entry name" value="Nucleotide-diphossugar_trans"/>
</dbReference>
<dbReference type="InterPro" id="IPR050834">
    <property type="entry name" value="Glycosyltransf_2"/>
</dbReference>
<proteinExistence type="predicted"/>
<keyword evidence="5" id="KW-1185">Reference proteome</keyword>
<reference evidence="4 5" key="1">
    <citation type="submission" date="2024-01" db="EMBL/GenBank/DDBJ databases">
        <title>Niabella digestum sp. nov., isolated from waste digestion system.</title>
        <authorList>
            <person name="Zhang L."/>
        </authorList>
    </citation>
    <scope>NUCLEOTIDE SEQUENCE [LARGE SCALE GENOMIC DNA]</scope>
    <source>
        <strain evidence="4 5">A18</strain>
    </source>
</reference>
<dbReference type="CDD" id="cd06420">
    <property type="entry name" value="GT2_Chondriotin_Pol_N"/>
    <property type="match status" value="1"/>
</dbReference>